<dbReference type="Gene3D" id="3.40.250.10">
    <property type="entry name" value="Rhodanese-like domain"/>
    <property type="match status" value="2"/>
</dbReference>
<dbReference type="Pfam" id="PF00581">
    <property type="entry name" value="Rhodanese"/>
    <property type="match status" value="2"/>
</dbReference>
<dbReference type="PANTHER" id="PTHR11364:SF27">
    <property type="entry name" value="SULFURTRANSFERASE"/>
    <property type="match status" value="1"/>
</dbReference>
<dbReference type="PANTHER" id="PTHR11364">
    <property type="entry name" value="THIOSULFATE SULFERTANSFERASE"/>
    <property type="match status" value="1"/>
</dbReference>
<evidence type="ECO:0000259" key="3">
    <source>
        <dbReference type="PROSITE" id="PS50206"/>
    </source>
</evidence>
<reference evidence="4 5" key="1">
    <citation type="submission" date="2019-03" db="EMBL/GenBank/DDBJ databases">
        <title>Genomic Encyclopedia of Type Strains, Phase IV (KMG-IV): sequencing the most valuable type-strain genomes for metagenomic binning, comparative biology and taxonomic classification.</title>
        <authorList>
            <person name="Goeker M."/>
        </authorList>
    </citation>
    <scope>NUCLEOTIDE SEQUENCE [LARGE SCALE GENOMIC DNA]</scope>
    <source>
        <strain evidence="4 5">DSM 22362</strain>
    </source>
</reference>
<dbReference type="AlphaFoldDB" id="A0A4R3VWB7"/>
<accession>A0A4R3VWB7</accession>
<evidence type="ECO:0000313" key="5">
    <source>
        <dbReference type="Proteomes" id="UP000295197"/>
    </source>
</evidence>
<organism evidence="4 5">
    <name type="scientific">Sphingobacterium alimentarium</name>
    <dbReference type="NCBI Taxonomy" id="797292"/>
    <lineage>
        <taxon>Bacteria</taxon>
        <taxon>Pseudomonadati</taxon>
        <taxon>Bacteroidota</taxon>
        <taxon>Sphingobacteriia</taxon>
        <taxon>Sphingobacteriales</taxon>
        <taxon>Sphingobacteriaceae</taxon>
        <taxon>Sphingobacterium</taxon>
    </lineage>
</organism>
<protein>
    <submittedName>
        <fullName evidence="4">Thiosulfate/3-mercaptopyruvate sulfurtransferase</fullName>
    </submittedName>
</protein>
<dbReference type="Proteomes" id="UP000295197">
    <property type="component" value="Unassembled WGS sequence"/>
</dbReference>
<feature type="domain" description="Rhodanese" evidence="3">
    <location>
        <begin position="19"/>
        <end position="134"/>
    </location>
</feature>
<dbReference type="InterPro" id="IPR045078">
    <property type="entry name" value="TST/MPST-like"/>
</dbReference>
<dbReference type="OrthoDB" id="9770030at2"/>
<proteinExistence type="predicted"/>
<dbReference type="InterPro" id="IPR001763">
    <property type="entry name" value="Rhodanese-like_dom"/>
</dbReference>
<dbReference type="SMART" id="SM00450">
    <property type="entry name" value="RHOD"/>
    <property type="match status" value="2"/>
</dbReference>
<keyword evidence="5" id="KW-1185">Reference proteome</keyword>
<evidence type="ECO:0000313" key="4">
    <source>
        <dbReference type="EMBL" id="TCV10358.1"/>
    </source>
</evidence>
<dbReference type="InterPro" id="IPR036873">
    <property type="entry name" value="Rhodanese-like_dom_sf"/>
</dbReference>
<name>A0A4R3VWB7_9SPHI</name>
<keyword evidence="1 4" id="KW-0808">Transferase</keyword>
<dbReference type="GO" id="GO:0004792">
    <property type="term" value="F:thiosulfate-cyanide sulfurtransferase activity"/>
    <property type="evidence" value="ECO:0007669"/>
    <property type="project" value="TreeGrafter"/>
</dbReference>
<evidence type="ECO:0000256" key="1">
    <source>
        <dbReference type="ARBA" id="ARBA00022679"/>
    </source>
</evidence>
<dbReference type="CDD" id="cd01448">
    <property type="entry name" value="TST_Repeat_1"/>
    <property type="match status" value="1"/>
</dbReference>
<evidence type="ECO:0000256" key="2">
    <source>
        <dbReference type="ARBA" id="ARBA00022737"/>
    </source>
</evidence>
<comment type="caution">
    <text evidence="4">The sequence shown here is derived from an EMBL/GenBank/DDBJ whole genome shotgun (WGS) entry which is preliminary data.</text>
</comment>
<dbReference type="EMBL" id="SMBZ01000034">
    <property type="protein sequence ID" value="TCV10358.1"/>
    <property type="molecule type" value="Genomic_DNA"/>
</dbReference>
<keyword evidence="4" id="KW-0670">Pyruvate</keyword>
<dbReference type="SUPFAM" id="SSF52821">
    <property type="entry name" value="Rhodanese/Cell cycle control phosphatase"/>
    <property type="match status" value="2"/>
</dbReference>
<keyword evidence="2" id="KW-0677">Repeat</keyword>
<dbReference type="CDD" id="cd01449">
    <property type="entry name" value="TST_Repeat_2"/>
    <property type="match status" value="1"/>
</dbReference>
<sequence length="279" mass="31549">MEFNYSLITALELAKALENSDAIVLLDCTIDKIGKSLKGKKLELIPNSLFFDIENKLSDKKSQLPHTLVSADVFEQEMQQLGINKDSTVVLYDRWGIYSSPRAWWMFKVMGFDNVYILNGGLPNWKKSKLPVVNSHSTASSKGDFEAQFRADWYADKDFILQHYKGKKIDIFDARSKGRFTGLVPEPRKGLNGGHIPHSKNLPFDEVLDGDKYWDTQELTSIFQSLKPVSDEHVFTCGSGITASILAFASYLTGTKHIRVYDGSWAEWGIEDLNLPTKK</sequence>
<dbReference type="RefSeq" id="WP_132778309.1">
    <property type="nucleotide sequence ID" value="NZ_SMBZ01000034.1"/>
</dbReference>
<gene>
    <name evidence="4" type="ORF">EDC17_103434</name>
</gene>
<dbReference type="PROSITE" id="PS50206">
    <property type="entry name" value="RHODANESE_3"/>
    <property type="match status" value="2"/>
</dbReference>
<feature type="domain" description="Rhodanese" evidence="3">
    <location>
        <begin position="165"/>
        <end position="277"/>
    </location>
</feature>